<protein>
    <recommendedName>
        <fullName evidence="1">Transposase IS204/IS1001/IS1096/IS1165 zinc-finger domain-containing protein</fullName>
    </recommendedName>
</protein>
<feature type="domain" description="Transposase IS204/IS1001/IS1096/IS1165 zinc-finger" evidence="1">
    <location>
        <begin position="52"/>
        <end position="95"/>
    </location>
</feature>
<name>A0A644VVD4_9ZZZZ</name>
<dbReference type="AlphaFoldDB" id="A0A644VVD4"/>
<dbReference type="InterPro" id="IPR029261">
    <property type="entry name" value="Transposase_Znf"/>
</dbReference>
<evidence type="ECO:0000313" key="2">
    <source>
        <dbReference type="EMBL" id="MPL94412.1"/>
    </source>
</evidence>
<dbReference type="PANTHER" id="PTHR33498">
    <property type="entry name" value="TRANSPOSASE FOR INSERTION SEQUENCE ELEMENT IS1557"/>
    <property type="match status" value="1"/>
</dbReference>
<organism evidence="2">
    <name type="scientific">bioreactor metagenome</name>
    <dbReference type="NCBI Taxonomy" id="1076179"/>
    <lineage>
        <taxon>unclassified sequences</taxon>
        <taxon>metagenomes</taxon>
        <taxon>ecological metagenomes</taxon>
    </lineage>
</organism>
<gene>
    <name evidence="2" type="ORF">SDC9_40565</name>
</gene>
<sequence>MFKNANSIKSSNFSINKRSLQCFFGIPGVVFYDSSVTDDSIILFARLRAKFARCPCCGKSSRRVHSNYRRHLKVLPSTGCRVHIVLCVRKFRCYNEKCKQSIFAEQHLSLTQKYSRRTSRTDEYLKKLLVEVSSQKGEYITHISSVKQSCSTCLRIVKSIQIPDEKTLLQ</sequence>
<comment type="caution">
    <text evidence="2">The sequence shown here is derived from an EMBL/GenBank/DDBJ whole genome shotgun (WGS) entry which is preliminary data.</text>
</comment>
<dbReference type="PANTHER" id="PTHR33498:SF1">
    <property type="entry name" value="TRANSPOSASE FOR INSERTION SEQUENCE ELEMENT IS1557"/>
    <property type="match status" value="1"/>
</dbReference>
<evidence type="ECO:0000259" key="1">
    <source>
        <dbReference type="Pfam" id="PF14690"/>
    </source>
</evidence>
<proteinExistence type="predicted"/>
<dbReference type="EMBL" id="VSSQ01000427">
    <property type="protein sequence ID" value="MPL94412.1"/>
    <property type="molecule type" value="Genomic_DNA"/>
</dbReference>
<dbReference type="InterPro" id="IPR047951">
    <property type="entry name" value="Transpos_ISL3"/>
</dbReference>
<reference evidence="2" key="1">
    <citation type="submission" date="2019-08" db="EMBL/GenBank/DDBJ databases">
        <authorList>
            <person name="Kucharzyk K."/>
            <person name="Murdoch R.W."/>
            <person name="Higgins S."/>
            <person name="Loffler F."/>
        </authorList>
    </citation>
    <scope>NUCLEOTIDE SEQUENCE</scope>
</reference>
<accession>A0A644VVD4</accession>
<dbReference type="Pfam" id="PF14690">
    <property type="entry name" value="Zn_ribbon_ISL3"/>
    <property type="match status" value="1"/>
</dbReference>